<dbReference type="RefSeq" id="WP_129015710.1">
    <property type="nucleotide sequence ID" value="NZ_SDDZ01000001.1"/>
</dbReference>
<feature type="transmembrane region" description="Helical" evidence="8">
    <location>
        <begin position="66"/>
        <end position="85"/>
    </location>
</feature>
<feature type="transmembrane region" description="Helical" evidence="8">
    <location>
        <begin position="291"/>
        <end position="311"/>
    </location>
</feature>
<dbReference type="GO" id="GO:0012505">
    <property type="term" value="C:endomembrane system"/>
    <property type="evidence" value="ECO:0007669"/>
    <property type="project" value="UniProtKB-SubCell"/>
</dbReference>
<evidence type="ECO:0000256" key="8">
    <source>
        <dbReference type="SAM" id="Phobius"/>
    </source>
</evidence>
<name>A0A4Q0XMV0_9FLAO</name>
<evidence type="ECO:0000256" key="6">
    <source>
        <dbReference type="ARBA" id="ARBA00023239"/>
    </source>
</evidence>
<keyword evidence="5" id="KW-1015">Disulfide bond</keyword>
<dbReference type="Pfam" id="PF05090">
    <property type="entry name" value="HTTM"/>
    <property type="match status" value="1"/>
</dbReference>
<evidence type="ECO:0000256" key="4">
    <source>
        <dbReference type="ARBA" id="ARBA00023136"/>
    </source>
</evidence>
<protein>
    <submittedName>
        <fullName evidence="10">HTTM domain-containing protein</fullName>
    </submittedName>
</protein>
<evidence type="ECO:0000313" key="10">
    <source>
        <dbReference type="EMBL" id="RXJ52576.1"/>
    </source>
</evidence>
<reference evidence="10 11" key="1">
    <citation type="submission" date="2019-01" db="EMBL/GenBank/DDBJ databases">
        <title>Genome sequence of the Antarctic species Gelidibacter gilvus ACAM 158(T).</title>
        <authorList>
            <person name="Bowman J.P."/>
        </authorList>
    </citation>
    <scope>NUCLEOTIDE SEQUENCE [LARGE SCALE GENOMIC DNA]</scope>
    <source>
        <strain evidence="10 11">IC158</strain>
    </source>
</reference>
<feature type="transmembrane region" description="Helical" evidence="8">
    <location>
        <begin position="110"/>
        <end position="127"/>
    </location>
</feature>
<evidence type="ECO:0000256" key="2">
    <source>
        <dbReference type="ARBA" id="ARBA00022692"/>
    </source>
</evidence>
<dbReference type="InterPro" id="IPR053934">
    <property type="entry name" value="HTTM_dom"/>
</dbReference>
<dbReference type="OrthoDB" id="341137at2"/>
<keyword evidence="2 8" id="KW-0812">Transmembrane</keyword>
<dbReference type="Pfam" id="PF22777">
    <property type="entry name" value="VKGC_lumenal_dom"/>
    <property type="match status" value="1"/>
</dbReference>
<comment type="subcellular location">
    <subcellularLocation>
        <location evidence="1">Endomembrane system</location>
        <topology evidence="1">Multi-pass membrane protein</topology>
    </subcellularLocation>
</comment>
<evidence type="ECO:0000256" key="1">
    <source>
        <dbReference type="ARBA" id="ARBA00004127"/>
    </source>
</evidence>
<dbReference type="Proteomes" id="UP000289792">
    <property type="component" value="Unassembled WGS sequence"/>
</dbReference>
<sequence>MHKFLFRHIDNSPLIVFRIIFGFLIFMESIGSIYTGWIRRTLIEPQQTFSFIGFEWLQPLPGNGMYVYYAVMGLCGLLVMVGYKYRWSMLLFTLLWTGSYLMQKSSYNNHYYLLILLSAIMVFQPAHKYLSIDARLNPKIKMISMPRWCALVFILQMFIVYTYGAVAKIYPDWLDATVAEVLMKGKKDLFLVGEILQQKWTHYVIAYVGILFDGLIIPLLLWKRTRKTAFFASIFFHLFNSFVFQIGIFPYLSLALVLFFFPTKTIHRIFLKRKPFYDQEEVIVPKYHKPFVVLFVIYFIIQIGLPLRHWFFKDDVLWTEEGHRLSWRMMLRAKSGRTTFRVIDAETNLEIPIQIEDYLTNKQQRTVSTKPDIIWQFAQRLKKTFADKGRDVKIYANTSVRVNGGELRQLIDPDVDLGSVKWHPFKHSEWLRPSKPENAPKESEDNNYFD</sequence>
<dbReference type="InterPro" id="IPR007782">
    <property type="entry name" value="VKG_COase"/>
</dbReference>
<dbReference type="InterPro" id="IPR053935">
    <property type="entry name" value="VKGC_lumenal_dom"/>
</dbReference>
<accession>A0A4Q0XMV0</accession>
<dbReference type="GO" id="GO:0008488">
    <property type="term" value="F:gamma-glutamyl carboxylase activity"/>
    <property type="evidence" value="ECO:0007669"/>
    <property type="project" value="InterPro"/>
</dbReference>
<dbReference type="SMART" id="SM00752">
    <property type="entry name" value="HTTM"/>
    <property type="match status" value="1"/>
</dbReference>
<keyword evidence="11" id="KW-1185">Reference proteome</keyword>
<organism evidence="10 11">
    <name type="scientific">Gelidibacter gilvus</name>
    <dbReference type="NCBI Taxonomy" id="59602"/>
    <lineage>
        <taxon>Bacteria</taxon>
        <taxon>Pseudomonadati</taxon>
        <taxon>Bacteroidota</taxon>
        <taxon>Flavobacteriia</taxon>
        <taxon>Flavobacteriales</taxon>
        <taxon>Flavobacteriaceae</taxon>
        <taxon>Gelidibacter</taxon>
    </lineage>
</organism>
<feature type="transmembrane region" description="Helical" evidence="8">
    <location>
        <begin position="15"/>
        <end position="37"/>
    </location>
</feature>
<dbReference type="EMBL" id="SDDZ01000001">
    <property type="protein sequence ID" value="RXJ52576.1"/>
    <property type="molecule type" value="Genomic_DNA"/>
</dbReference>
<proteinExistence type="predicted"/>
<gene>
    <name evidence="10" type="ORF">ESZ48_02465</name>
</gene>
<dbReference type="PANTHER" id="PTHR12639:SF7">
    <property type="entry name" value="HTTM DOMAIN-CONTAINING PROTEIN"/>
    <property type="match status" value="1"/>
</dbReference>
<comment type="caution">
    <text evidence="10">The sequence shown here is derived from an EMBL/GenBank/DDBJ whole genome shotgun (WGS) entry which is preliminary data.</text>
</comment>
<evidence type="ECO:0000256" key="7">
    <source>
        <dbReference type="SAM" id="MobiDB-lite"/>
    </source>
</evidence>
<feature type="transmembrane region" description="Helical" evidence="8">
    <location>
        <begin position="200"/>
        <end position="222"/>
    </location>
</feature>
<feature type="domain" description="HTTM-like" evidence="9">
    <location>
        <begin position="6"/>
        <end position="265"/>
    </location>
</feature>
<keyword evidence="3 8" id="KW-1133">Transmembrane helix</keyword>
<feature type="region of interest" description="Disordered" evidence="7">
    <location>
        <begin position="431"/>
        <end position="450"/>
    </location>
</feature>
<evidence type="ECO:0000256" key="3">
    <source>
        <dbReference type="ARBA" id="ARBA00022989"/>
    </source>
</evidence>
<keyword evidence="4 8" id="KW-0472">Membrane</keyword>
<evidence type="ECO:0000313" key="11">
    <source>
        <dbReference type="Proteomes" id="UP000289792"/>
    </source>
</evidence>
<feature type="compositionally biased region" description="Basic and acidic residues" evidence="7">
    <location>
        <begin position="431"/>
        <end position="444"/>
    </location>
</feature>
<feature type="transmembrane region" description="Helical" evidence="8">
    <location>
        <begin position="148"/>
        <end position="166"/>
    </location>
</feature>
<feature type="transmembrane region" description="Helical" evidence="8">
    <location>
        <begin position="229"/>
        <end position="248"/>
    </location>
</feature>
<evidence type="ECO:0000259" key="9">
    <source>
        <dbReference type="SMART" id="SM00752"/>
    </source>
</evidence>
<evidence type="ECO:0000256" key="5">
    <source>
        <dbReference type="ARBA" id="ARBA00023157"/>
    </source>
</evidence>
<dbReference type="AlphaFoldDB" id="A0A4Q0XMV0"/>
<keyword evidence="6" id="KW-0456">Lyase</keyword>
<dbReference type="InterPro" id="IPR011020">
    <property type="entry name" value="HTTM-like"/>
</dbReference>
<dbReference type="PANTHER" id="PTHR12639">
    <property type="entry name" value="VITAMIN K-DEPENDENT GAMMA-CARBOXYLASE"/>
    <property type="match status" value="1"/>
</dbReference>
<dbReference type="GO" id="GO:0019842">
    <property type="term" value="F:vitamin binding"/>
    <property type="evidence" value="ECO:0007669"/>
    <property type="project" value="TreeGrafter"/>
</dbReference>